<sequence>MTNYHELLPAVVDAAMQGGDRLLELFDPAARPVDRAAMYEAGMRIEAASLTAVRKALDGVRPEAGWFDDDVSGRAVPPGEWWIVDGAEGGVNHVHGLPEWAVTITLVKDRTPQLAVVRQPIGDLTYTAVKDAGAFLNGTRLRVSAKTSLDAAVVTASQAGGSTDVHARFGRALAAMSDHALLVRNTIPTTFPLLGLAAGQFDVFWQYEPDLPGTAAGTLLVTEAGGVATELSGQPWRPESPDVLVAAPGLHAKALDVLAVVPA</sequence>
<comment type="caution">
    <text evidence="2">The sequence shown here is derived from an EMBL/GenBank/DDBJ whole genome shotgun (WGS) entry which is preliminary data.</text>
</comment>
<protein>
    <submittedName>
        <fullName evidence="2">Myo-inositol-1(Or 4)-monophosphatase</fullName>
    </submittedName>
</protein>
<dbReference type="Gene3D" id="3.40.190.80">
    <property type="match status" value="1"/>
</dbReference>
<dbReference type="GO" id="GO:0046872">
    <property type="term" value="F:metal ion binding"/>
    <property type="evidence" value="ECO:0007669"/>
    <property type="project" value="UniProtKB-KW"/>
</dbReference>
<evidence type="ECO:0000313" key="3">
    <source>
        <dbReference type="Proteomes" id="UP000294927"/>
    </source>
</evidence>
<reference evidence="2 3" key="1">
    <citation type="submission" date="2019-03" db="EMBL/GenBank/DDBJ databases">
        <title>Genomic Encyclopedia of Archaeal and Bacterial Type Strains, Phase II (KMG-II): from individual species to whole genera.</title>
        <authorList>
            <person name="Goeker M."/>
        </authorList>
    </citation>
    <scope>NUCLEOTIDE SEQUENCE [LARGE SCALE GENOMIC DNA]</scope>
    <source>
        <strain evidence="2 3">DSM 45499</strain>
    </source>
</reference>
<dbReference type="Gene3D" id="3.30.540.10">
    <property type="entry name" value="Fructose-1,6-Bisphosphatase, subunit A, domain 1"/>
    <property type="match status" value="1"/>
</dbReference>
<keyword evidence="3" id="KW-1185">Reference proteome</keyword>
<dbReference type="InterPro" id="IPR000760">
    <property type="entry name" value="Inositol_monophosphatase-like"/>
</dbReference>
<comment type="cofactor">
    <cofactor evidence="1">
        <name>Mg(2+)</name>
        <dbReference type="ChEBI" id="CHEBI:18420"/>
    </cofactor>
</comment>
<dbReference type="GO" id="GO:0007165">
    <property type="term" value="P:signal transduction"/>
    <property type="evidence" value="ECO:0007669"/>
    <property type="project" value="TreeGrafter"/>
</dbReference>
<dbReference type="Pfam" id="PF00459">
    <property type="entry name" value="Inositol_P"/>
    <property type="match status" value="1"/>
</dbReference>
<dbReference type="PRINTS" id="PR00377">
    <property type="entry name" value="IMPHPHTASES"/>
</dbReference>
<keyword evidence="1" id="KW-0460">Magnesium</keyword>
<dbReference type="Proteomes" id="UP000294927">
    <property type="component" value="Unassembled WGS sequence"/>
</dbReference>
<dbReference type="SUPFAM" id="SSF56655">
    <property type="entry name" value="Carbohydrate phosphatase"/>
    <property type="match status" value="1"/>
</dbReference>
<evidence type="ECO:0000313" key="2">
    <source>
        <dbReference type="EMBL" id="TDV46234.1"/>
    </source>
</evidence>
<gene>
    <name evidence="2" type="ORF">CLV71_111192</name>
</gene>
<dbReference type="GO" id="GO:0008934">
    <property type="term" value="F:inositol monophosphate 1-phosphatase activity"/>
    <property type="evidence" value="ECO:0007669"/>
    <property type="project" value="TreeGrafter"/>
</dbReference>
<name>A0A4R7VB39_9PSEU</name>
<feature type="binding site" evidence="1">
    <location>
        <position position="85"/>
    </location>
    <ligand>
        <name>Mg(2+)</name>
        <dbReference type="ChEBI" id="CHEBI:18420"/>
        <label>1</label>
        <note>catalytic</note>
    </ligand>
</feature>
<proteinExistence type="predicted"/>
<organism evidence="2 3">
    <name type="scientific">Actinophytocola oryzae</name>
    <dbReference type="NCBI Taxonomy" id="502181"/>
    <lineage>
        <taxon>Bacteria</taxon>
        <taxon>Bacillati</taxon>
        <taxon>Actinomycetota</taxon>
        <taxon>Actinomycetes</taxon>
        <taxon>Pseudonocardiales</taxon>
        <taxon>Pseudonocardiaceae</taxon>
    </lineage>
</organism>
<accession>A0A4R7VB39</accession>
<dbReference type="PANTHER" id="PTHR20854:SF4">
    <property type="entry name" value="INOSITOL-1-MONOPHOSPHATASE-RELATED"/>
    <property type="match status" value="1"/>
</dbReference>
<dbReference type="PANTHER" id="PTHR20854">
    <property type="entry name" value="INOSITOL MONOPHOSPHATASE"/>
    <property type="match status" value="1"/>
</dbReference>
<dbReference type="CDD" id="cd01637">
    <property type="entry name" value="IMPase_like"/>
    <property type="match status" value="1"/>
</dbReference>
<evidence type="ECO:0000256" key="1">
    <source>
        <dbReference type="PIRSR" id="PIRSR600760-2"/>
    </source>
</evidence>
<dbReference type="OrthoDB" id="9785695at2"/>
<keyword evidence="1" id="KW-0479">Metal-binding</keyword>
<dbReference type="EMBL" id="SOCP01000011">
    <property type="protein sequence ID" value="TDV46234.1"/>
    <property type="molecule type" value="Genomic_DNA"/>
</dbReference>
<dbReference type="RefSeq" id="WP_133905890.1">
    <property type="nucleotide sequence ID" value="NZ_SOCP01000011.1"/>
</dbReference>
<dbReference type="AlphaFoldDB" id="A0A4R7VB39"/>
<dbReference type="GO" id="GO:0006020">
    <property type="term" value="P:inositol metabolic process"/>
    <property type="evidence" value="ECO:0007669"/>
    <property type="project" value="TreeGrafter"/>
</dbReference>